<keyword evidence="9" id="KW-1185">Reference proteome</keyword>
<dbReference type="GO" id="GO:0009851">
    <property type="term" value="P:auxin biosynthetic process"/>
    <property type="evidence" value="ECO:0007669"/>
    <property type="project" value="UniProtKB-KW"/>
</dbReference>
<evidence type="ECO:0000256" key="4">
    <source>
        <dbReference type="ARBA" id="ARBA00017871"/>
    </source>
</evidence>
<evidence type="ECO:0000256" key="2">
    <source>
        <dbReference type="ARBA" id="ARBA00005833"/>
    </source>
</evidence>
<evidence type="ECO:0000256" key="6">
    <source>
        <dbReference type="ARBA" id="ARBA00047321"/>
    </source>
</evidence>
<dbReference type="GO" id="GO:0050361">
    <property type="term" value="F:tryptophan 2-monooxygenase activity"/>
    <property type="evidence" value="ECO:0007669"/>
    <property type="project" value="UniProtKB-EC"/>
</dbReference>
<protein>
    <recommendedName>
        <fullName evidence="4">Tryptophan 2-monooxygenase</fullName>
        <ecNumber evidence="3">1.13.12.3</ecNumber>
    </recommendedName>
</protein>
<reference evidence="8 9" key="1">
    <citation type="submission" date="2018-12" db="EMBL/GenBank/DDBJ databases">
        <title>Sequencing of bacterial isolates from soil warming experiment in Harvard Forest, Massachusetts, USA.</title>
        <authorList>
            <person name="Deangelis K."/>
        </authorList>
    </citation>
    <scope>NUCLEOTIDE SEQUENCE [LARGE SCALE GENOMIC DNA]</scope>
    <source>
        <strain evidence="8 9">EB153</strain>
    </source>
</reference>
<dbReference type="Proteomes" id="UP000269669">
    <property type="component" value="Unassembled WGS sequence"/>
</dbReference>
<name>A0A3R9PDJ8_9BACT</name>
<dbReference type="InterPro" id="IPR036188">
    <property type="entry name" value="FAD/NAD-bd_sf"/>
</dbReference>
<dbReference type="InterPro" id="IPR006311">
    <property type="entry name" value="TAT_signal"/>
</dbReference>
<comment type="caution">
    <text evidence="8">The sequence shown here is derived from an EMBL/GenBank/DDBJ whole genome shotgun (WGS) entry which is preliminary data.</text>
</comment>
<evidence type="ECO:0000259" key="7">
    <source>
        <dbReference type="Pfam" id="PF01593"/>
    </source>
</evidence>
<dbReference type="Pfam" id="PF01593">
    <property type="entry name" value="Amino_oxidase"/>
    <property type="match status" value="1"/>
</dbReference>
<organism evidence="8 9">
    <name type="scientific">Edaphobacter aggregans</name>
    <dbReference type="NCBI Taxonomy" id="570835"/>
    <lineage>
        <taxon>Bacteria</taxon>
        <taxon>Pseudomonadati</taxon>
        <taxon>Acidobacteriota</taxon>
        <taxon>Terriglobia</taxon>
        <taxon>Terriglobales</taxon>
        <taxon>Acidobacteriaceae</taxon>
        <taxon>Edaphobacter</taxon>
    </lineage>
</organism>
<evidence type="ECO:0000256" key="1">
    <source>
        <dbReference type="ARBA" id="ARBA00004814"/>
    </source>
</evidence>
<dbReference type="SUPFAM" id="SSF54373">
    <property type="entry name" value="FAD-linked reductases, C-terminal domain"/>
    <property type="match status" value="1"/>
</dbReference>
<dbReference type="EMBL" id="RSDW01000001">
    <property type="protein sequence ID" value="RSL19306.1"/>
    <property type="molecule type" value="Genomic_DNA"/>
</dbReference>
<gene>
    <name evidence="8" type="ORF">EDE15_4968</name>
</gene>
<keyword evidence="5" id="KW-0073">Auxin biosynthesis</keyword>
<dbReference type="SUPFAM" id="SSF51905">
    <property type="entry name" value="FAD/NAD(P)-binding domain"/>
    <property type="match status" value="1"/>
</dbReference>
<dbReference type="Gene3D" id="3.50.50.60">
    <property type="entry name" value="FAD/NAD(P)-binding domain"/>
    <property type="match status" value="1"/>
</dbReference>
<sequence length="531" mass="57471">MSLTRRALIQRMAQIGGYSAAFVTMQALGLVPTAEASLLPQLPADFGKGKKIVILGAGIAGLVSAYELCKAGFDCTIIEARNRPGGRAWSVRDGSKVEFTDGTVQTCSWQNDGYLNAGPARIPSIHTTILNYCHDLGVPLEVEVNTSRSALMQSPLLNGGKPVQQRQVIHDTRGYLAELLAKAINQHTLDDALSKEDSARLLDFLSGFGDLNDKGKYVGTPRAGFTVARGAGLTKSALHEPLKFSELLAADFSTGEFYEEQIDWQATMFQPIGGMDRIPYGFARALPAEMIHHDSPVSEITTSDAGVTIAYAKSGTPQTLTADFCICTMPISVLAKTKNNFSPETQKAFTGMPMTALYKIGWESPRFWERENNIYGGISFLHNVVDLVWYPTDKLFSPTGVVVAGFGSERNDVGGMGLGGTSNGKPTPFGSLPTMEAKFDASRTAVEALHPGRSHLLAKPIYVSWSKIPYSLGCFANNHLESSEPAYAQLEKPQGRTYFAGDYLSHLVGWQEGAALSAHHAIERIAKQIRG</sequence>
<comment type="similarity">
    <text evidence="2">Belongs to the tryptophan 2-monooxygenase family.</text>
</comment>
<dbReference type="GO" id="GO:0009063">
    <property type="term" value="P:amino acid catabolic process"/>
    <property type="evidence" value="ECO:0007669"/>
    <property type="project" value="TreeGrafter"/>
</dbReference>
<dbReference type="GO" id="GO:0001716">
    <property type="term" value="F:L-amino-acid oxidase activity"/>
    <property type="evidence" value="ECO:0007669"/>
    <property type="project" value="TreeGrafter"/>
</dbReference>
<dbReference type="OrthoDB" id="25353at2"/>
<dbReference type="PANTHER" id="PTHR10742:SF342">
    <property type="entry name" value="AMINE OXIDASE"/>
    <property type="match status" value="1"/>
</dbReference>
<dbReference type="InterPro" id="IPR050281">
    <property type="entry name" value="Flavin_monoamine_oxidase"/>
</dbReference>
<proteinExistence type="inferred from homology"/>
<comment type="pathway">
    <text evidence="1">Plant hormone metabolism; auxin biosynthesis.</text>
</comment>
<dbReference type="PANTHER" id="PTHR10742">
    <property type="entry name" value="FLAVIN MONOAMINE OXIDASE"/>
    <property type="match status" value="1"/>
</dbReference>
<dbReference type="PROSITE" id="PS51318">
    <property type="entry name" value="TAT"/>
    <property type="match status" value="1"/>
</dbReference>
<dbReference type="Gene3D" id="1.20.1440.240">
    <property type="match status" value="1"/>
</dbReference>
<evidence type="ECO:0000313" key="8">
    <source>
        <dbReference type="EMBL" id="RSL19306.1"/>
    </source>
</evidence>
<dbReference type="AlphaFoldDB" id="A0A3R9PDJ8"/>
<feature type="domain" description="Amine oxidase" evidence="7">
    <location>
        <begin position="59"/>
        <end position="524"/>
    </location>
</feature>
<evidence type="ECO:0000256" key="5">
    <source>
        <dbReference type="ARBA" id="ARBA00023070"/>
    </source>
</evidence>
<comment type="catalytic activity">
    <reaction evidence="6">
        <text>L-tryptophan + O2 = indole-3-acetamide + CO2 + H2O</text>
        <dbReference type="Rhea" id="RHEA:16165"/>
        <dbReference type="ChEBI" id="CHEBI:15377"/>
        <dbReference type="ChEBI" id="CHEBI:15379"/>
        <dbReference type="ChEBI" id="CHEBI:16031"/>
        <dbReference type="ChEBI" id="CHEBI:16526"/>
        <dbReference type="ChEBI" id="CHEBI:57912"/>
        <dbReference type="EC" id="1.13.12.3"/>
    </reaction>
</comment>
<dbReference type="Gene3D" id="3.90.660.10">
    <property type="match status" value="1"/>
</dbReference>
<dbReference type="RefSeq" id="WP_125487545.1">
    <property type="nucleotide sequence ID" value="NZ_RSDW01000001.1"/>
</dbReference>
<evidence type="ECO:0000313" key="9">
    <source>
        <dbReference type="Proteomes" id="UP000269669"/>
    </source>
</evidence>
<accession>A0A3R9PDJ8</accession>
<dbReference type="InterPro" id="IPR002937">
    <property type="entry name" value="Amino_oxidase"/>
</dbReference>
<evidence type="ECO:0000256" key="3">
    <source>
        <dbReference type="ARBA" id="ARBA00012535"/>
    </source>
</evidence>
<dbReference type="EC" id="1.13.12.3" evidence="3"/>